<keyword evidence="3" id="KW-1185">Reference proteome</keyword>
<dbReference type="Pfam" id="PF13489">
    <property type="entry name" value="Methyltransf_23"/>
    <property type="match status" value="1"/>
</dbReference>
<comment type="caution">
    <text evidence="2">The sequence shown here is derived from an EMBL/GenBank/DDBJ whole genome shotgun (WGS) entry which is preliminary data.</text>
</comment>
<dbReference type="AlphaFoldDB" id="A0A9W4UC43"/>
<evidence type="ECO:0000313" key="3">
    <source>
        <dbReference type="Proteomes" id="UP001152607"/>
    </source>
</evidence>
<feature type="compositionally biased region" description="Pro residues" evidence="1">
    <location>
        <begin position="17"/>
        <end position="27"/>
    </location>
</feature>
<accession>A0A9W4UC43</accession>
<sequence length="404" mass="45215">MSSPKAPEAQPSAAASPPRPTTSPPHPATSSPAAGISPGNAELQMLNLPEMAIEAEAVSPYPLHVYLCVYAPADLGPCSSHPRIAILPMVTTFWRKPGYPPSCDAKCSSRISYRFENGRRYHGFKSDANYMMPNDEEENDRLDLFHHIQTLRLGGELHLAPIGNEPGRVLDVGTGTGIWAIDMGDKYPTADILGNDISPVQPSLVPPNVKFEVDDVEDEWVYSTKFDYIHVRYLACTIRDWPKLVGQCFKFVKPGGWVEFFDYDTYFYTSAGGEYNEDSPIYSWVQNLREGLRKFGVEPDPGPKLEGWVRDAGFTNINTRALPFPVGTWPKDKMLKEAGAFDLYNFMDNVEGHSMRLFTMAHGWTADEVKVMAANVRKAWKNPRLRIQHNGYVIWAQKPLDAAD</sequence>
<dbReference type="Proteomes" id="UP001152607">
    <property type="component" value="Unassembled WGS sequence"/>
</dbReference>
<evidence type="ECO:0000256" key="1">
    <source>
        <dbReference type="SAM" id="MobiDB-lite"/>
    </source>
</evidence>
<dbReference type="PANTHER" id="PTHR43591">
    <property type="entry name" value="METHYLTRANSFERASE"/>
    <property type="match status" value="1"/>
</dbReference>
<dbReference type="OrthoDB" id="2013972at2759"/>
<organism evidence="2 3">
    <name type="scientific">Periconia digitata</name>
    <dbReference type="NCBI Taxonomy" id="1303443"/>
    <lineage>
        <taxon>Eukaryota</taxon>
        <taxon>Fungi</taxon>
        <taxon>Dikarya</taxon>
        <taxon>Ascomycota</taxon>
        <taxon>Pezizomycotina</taxon>
        <taxon>Dothideomycetes</taxon>
        <taxon>Pleosporomycetidae</taxon>
        <taxon>Pleosporales</taxon>
        <taxon>Massarineae</taxon>
        <taxon>Periconiaceae</taxon>
        <taxon>Periconia</taxon>
    </lineage>
</organism>
<dbReference type="EMBL" id="CAOQHR010000003">
    <property type="protein sequence ID" value="CAI6332205.1"/>
    <property type="molecule type" value="Genomic_DNA"/>
</dbReference>
<feature type="compositionally biased region" description="Low complexity" evidence="1">
    <location>
        <begin position="1"/>
        <end position="16"/>
    </location>
</feature>
<evidence type="ECO:0008006" key="4">
    <source>
        <dbReference type="Google" id="ProtNLM"/>
    </source>
</evidence>
<name>A0A9W4UC43_9PLEO</name>
<evidence type="ECO:0000313" key="2">
    <source>
        <dbReference type="EMBL" id="CAI6332205.1"/>
    </source>
</evidence>
<dbReference type="InterPro" id="IPR029063">
    <property type="entry name" value="SAM-dependent_MTases_sf"/>
</dbReference>
<dbReference type="Gene3D" id="3.40.50.150">
    <property type="entry name" value="Vaccinia Virus protein VP39"/>
    <property type="match status" value="1"/>
</dbReference>
<dbReference type="GO" id="GO:0008168">
    <property type="term" value="F:methyltransferase activity"/>
    <property type="evidence" value="ECO:0007669"/>
    <property type="project" value="TreeGrafter"/>
</dbReference>
<dbReference type="PANTHER" id="PTHR43591:SF10">
    <property type="entry name" value="ABC TRANSMEMBRANE TYPE-1 DOMAIN-CONTAINING PROTEIN-RELATED"/>
    <property type="match status" value="1"/>
</dbReference>
<proteinExistence type="predicted"/>
<gene>
    <name evidence="2" type="ORF">PDIGIT_LOCUS5236</name>
</gene>
<dbReference type="SUPFAM" id="SSF53335">
    <property type="entry name" value="S-adenosyl-L-methionine-dependent methyltransferases"/>
    <property type="match status" value="1"/>
</dbReference>
<dbReference type="CDD" id="cd02440">
    <property type="entry name" value="AdoMet_MTases"/>
    <property type="match status" value="1"/>
</dbReference>
<reference evidence="2" key="1">
    <citation type="submission" date="2023-01" db="EMBL/GenBank/DDBJ databases">
        <authorList>
            <person name="Van Ghelder C."/>
            <person name="Rancurel C."/>
        </authorList>
    </citation>
    <scope>NUCLEOTIDE SEQUENCE</scope>
    <source>
        <strain evidence="2">CNCM I-4278</strain>
    </source>
</reference>
<feature type="region of interest" description="Disordered" evidence="1">
    <location>
        <begin position="1"/>
        <end position="38"/>
    </location>
</feature>
<protein>
    <recommendedName>
        <fullName evidence="4">S-adenosyl-L-methionine-dependent methyltransferase</fullName>
    </recommendedName>
</protein>